<reference evidence="1" key="1">
    <citation type="submission" date="2023-03" db="EMBL/GenBank/DDBJ databases">
        <title>Massive genome expansion in bonnet fungi (Mycena s.s.) driven by repeated elements and novel gene families across ecological guilds.</title>
        <authorList>
            <consortium name="Lawrence Berkeley National Laboratory"/>
            <person name="Harder C.B."/>
            <person name="Miyauchi S."/>
            <person name="Viragh M."/>
            <person name="Kuo A."/>
            <person name="Thoen E."/>
            <person name="Andreopoulos B."/>
            <person name="Lu D."/>
            <person name="Skrede I."/>
            <person name="Drula E."/>
            <person name="Henrissat B."/>
            <person name="Morin E."/>
            <person name="Kohler A."/>
            <person name="Barry K."/>
            <person name="LaButti K."/>
            <person name="Morin E."/>
            <person name="Salamov A."/>
            <person name="Lipzen A."/>
            <person name="Mereny Z."/>
            <person name="Hegedus B."/>
            <person name="Baldrian P."/>
            <person name="Stursova M."/>
            <person name="Weitz H."/>
            <person name="Taylor A."/>
            <person name="Grigoriev I.V."/>
            <person name="Nagy L.G."/>
            <person name="Martin F."/>
            <person name="Kauserud H."/>
        </authorList>
    </citation>
    <scope>NUCLEOTIDE SEQUENCE</scope>
    <source>
        <strain evidence="1">CBHHK002</strain>
    </source>
</reference>
<proteinExistence type="predicted"/>
<evidence type="ECO:0000313" key="2">
    <source>
        <dbReference type="Proteomes" id="UP001218218"/>
    </source>
</evidence>
<dbReference type="EMBL" id="JARIHO010000040">
    <property type="protein sequence ID" value="KAJ7327924.1"/>
    <property type="molecule type" value="Genomic_DNA"/>
</dbReference>
<comment type="caution">
    <text evidence="1">The sequence shown here is derived from an EMBL/GenBank/DDBJ whole genome shotgun (WGS) entry which is preliminary data.</text>
</comment>
<evidence type="ECO:0000313" key="1">
    <source>
        <dbReference type="EMBL" id="KAJ7327924.1"/>
    </source>
</evidence>
<dbReference type="Proteomes" id="UP001218218">
    <property type="component" value="Unassembled WGS sequence"/>
</dbReference>
<protein>
    <submittedName>
        <fullName evidence="1">Uncharacterized protein</fullName>
    </submittedName>
</protein>
<organism evidence="1 2">
    <name type="scientific">Mycena albidolilacea</name>
    <dbReference type="NCBI Taxonomy" id="1033008"/>
    <lineage>
        <taxon>Eukaryota</taxon>
        <taxon>Fungi</taxon>
        <taxon>Dikarya</taxon>
        <taxon>Basidiomycota</taxon>
        <taxon>Agaricomycotina</taxon>
        <taxon>Agaricomycetes</taxon>
        <taxon>Agaricomycetidae</taxon>
        <taxon>Agaricales</taxon>
        <taxon>Marasmiineae</taxon>
        <taxon>Mycenaceae</taxon>
        <taxon>Mycena</taxon>
    </lineage>
</organism>
<accession>A0AAD7EIY6</accession>
<keyword evidence="2" id="KW-1185">Reference proteome</keyword>
<name>A0AAD7EIY6_9AGAR</name>
<dbReference type="AlphaFoldDB" id="A0AAD7EIY6"/>
<gene>
    <name evidence="1" type="ORF">DFH08DRAFT_816090</name>
</gene>
<sequence>MPTKKLYKMAIRSAPYGTSLSHPPCYCFLWVSVPSNEYFSNNPVCYSSLLATTLPKSSAIVTLASMLFIHAAPAPAVPQPPPVPLVANASAIASGLKMQPSVNDCFKMLLTDSSGNLLTGDALRQLTVFDFNNQKPNAGAKGGSILLATVDNFPRVSRVAGPNGLRRLAEFELAGNGRAGVACGVAWLVLDYTKLLHYTPPLSSP</sequence>